<evidence type="ECO:0000313" key="1">
    <source>
        <dbReference type="Proteomes" id="UP000887580"/>
    </source>
</evidence>
<evidence type="ECO:0000313" key="2">
    <source>
        <dbReference type="WBParaSite" id="PS1159_v2.g10362.t1"/>
    </source>
</evidence>
<reference evidence="2" key="1">
    <citation type="submission" date="2022-11" db="UniProtKB">
        <authorList>
            <consortium name="WormBaseParasite"/>
        </authorList>
    </citation>
    <scope>IDENTIFICATION</scope>
</reference>
<dbReference type="Proteomes" id="UP000887580">
    <property type="component" value="Unplaced"/>
</dbReference>
<accession>A0AC35ESB2</accession>
<name>A0AC35ESB2_9BILA</name>
<sequence>MSDNSCASFQLHLDEDREFEPLEEYNDVGFPIGLIENLRQVGFAGPTLLQQTILECMDNKRCLVGNVPDNRDAQVAYVSYAIFECIKAK</sequence>
<dbReference type="WBParaSite" id="PS1159_v2.g10362.t1">
    <property type="protein sequence ID" value="PS1159_v2.g10362.t1"/>
    <property type="gene ID" value="PS1159_v2.g10362"/>
</dbReference>
<protein>
    <submittedName>
        <fullName evidence="2">RNA helicase</fullName>
    </submittedName>
</protein>
<proteinExistence type="predicted"/>
<organism evidence="1 2">
    <name type="scientific">Panagrolaimus sp. PS1159</name>
    <dbReference type="NCBI Taxonomy" id="55785"/>
    <lineage>
        <taxon>Eukaryota</taxon>
        <taxon>Metazoa</taxon>
        <taxon>Ecdysozoa</taxon>
        <taxon>Nematoda</taxon>
        <taxon>Chromadorea</taxon>
        <taxon>Rhabditida</taxon>
        <taxon>Tylenchina</taxon>
        <taxon>Panagrolaimomorpha</taxon>
        <taxon>Panagrolaimoidea</taxon>
        <taxon>Panagrolaimidae</taxon>
        <taxon>Panagrolaimus</taxon>
    </lineage>
</organism>